<dbReference type="AlphaFoldDB" id="A0AA39T3C2"/>
<dbReference type="Proteomes" id="UP001175227">
    <property type="component" value="Unassembled WGS sequence"/>
</dbReference>
<accession>A0AA39T3C2</accession>
<evidence type="ECO:0000313" key="3">
    <source>
        <dbReference type="Proteomes" id="UP001175227"/>
    </source>
</evidence>
<evidence type="ECO:0000313" key="2">
    <source>
        <dbReference type="EMBL" id="KAK0461516.1"/>
    </source>
</evidence>
<protein>
    <recommendedName>
        <fullName evidence="1">Heterokaryon incompatibility domain-containing protein</fullName>
    </recommendedName>
</protein>
<dbReference type="EMBL" id="JAUEPR010000146">
    <property type="protein sequence ID" value="KAK0461516.1"/>
    <property type="molecule type" value="Genomic_DNA"/>
</dbReference>
<evidence type="ECO:0000259" key="1">
    <source>
        <dbReference type="Pfam" id="PF06985"/>
    </source>
</evidence>
<dbReference type="Pfam" id="PF06985">
    <property type="entry name" value="HET"/>
    <property type="match status" value="1"/>
</dbReference>
<keyword evidence="3" id="KW-1185">Reference proteome</keyword>
<comment type="caution">
    <text evidence="2">The sequence shown here is derived from an EMBL/GenBank/DDBJ whole genome shotgun (WGS) entry which is preliminary data.</text>
</comment>
<name>A0AA39T3C2_9AGAR</name>
<gene>
    <name evidence="2" type="ORF">IW261DRAFT_1428458</name>
</gene>
<dbReference type="InterPro" id="IPR010730">
    <property type="entry name" value="HET"/>
</dbReference>
<sequence length="219" mass="25479">MNLFLGLGGKLVGGSIVWVWFTAMNKEGEPRGERFSANSSLESTEQRHSVTIKLTVINEKPNCILDGRGDEAVDIKSSATPQRYRLVDCIVLTEDKTLRIYEFTNFLVVAYCAVSYVWCNIPSSDSFVEDIKFDVKGTEEADPINTDELHHACMASLRGCTYLWLDRLYIMQTSKDDKRWKIKEIYRMYQSCDVLSGKYWLRRLLKSFSRERWWGQLEW</sequence>
<organism evidence="2 3">
    <name type="scientific">Armillaria novae-zelandiae</name>
    <dbReference type="NCBI Taxonomy" id="153914"/>
    <lineage>
        <taxon>Eukaryota</taxon>
        <taxon>Fungi</taxon>
        <taxon>Dikarya</taxon>
        <taxon>Basidiomycota</taxon>
        <taxon>Agaricomycotina</taxon>
        <taxon>Agaricomycetes</taxon>
        <taxon>Agaricomycetidae</taxon>
        <taxon>Agaricales</taxon>
        <taxon>Marasmiineae</taxon>
        <taxon>Physalacriaceae</taxon>
        <taxon>Armillaria</taxon>
    </lineage>
</organism>
<feature type="domain" description="Heterokaryon incompatibility" evidence="1">
    <location>
        <begin position="111"/>
        <end position="194"/>
    </location>
</feature>
<proteinExistence type="predicted"/>
<reference evidence="2" key="1">
    <citation type="submission" date="2023-06" db="EMBL/GenBank/DDBJ databases">
        <authorList>
            <consortium name="Lawrence Berkeley National Laboratory"/>
            <person name="Ahrendt S."/>
            <person name="Sahu N."/>
            <person name="Indic B."/>
            <person name="Wong-Bajracharya J."/>
            <person name="Merenyi Z."/>
            <person name="Ke H.-M."/>
            <person name="Monk M."/>
            <person name="Kocsube S."/>
            <person name="Drula E."/>
            <person name="Lipzen A."/>
            <person name="Balint B."/>
            <person name="Henrissat B."/>
            <person name="Andreopoulos B."/>
            <person name="Martin F.M."/>
            <person name="Harder C.B."/>
            <person name="Rigling D."/>
            <person name="Ford K.L."/>
            <person name="Foster G.D."/>
            <person name="Pangilinan J."/>
            <person name="Papanicolaou A."/>
            <person name="Barry K."/>
            <person name="LaButti K."/>
            <person name="Viragh M."/>
            <person name="Koriabine M."/>
            <person name="Yan M."/>
            <person name="Riley R."/>
            <person name="Champramary S."/>
            <person name="Plett K.L."/>
            <person name="Tsai I.J."/>
            <person name="Slot J."/>
            <person name="Sipos G."/>
            <person name="Plett J."/>
            <person name="Nagy L.G."/>
            <person name="Grigoriev I.V."/>
        </authorList>
    </citation>
    <scope>NUCLEOTIDE SEQUENCE</scope>
    <source>
        <strain evidence="2">ICMP 16352</strain>
    </source>
</reference>